<reference evidence="2 3" key="1">
    <citation type="submission" date="2020-02" db="EMBL/GenBank/DDBJ databases">
        <title>Whole-genome analyses of novel actinobacteria.</title>
        <authorList>
            <person name="Sahin N."/>
            <person name="Tokatli A."/>
        </authorList>
    </citation>
    <scope>NUCLEOTIDE SEQUENCE [LARGE SCALE GENOMIC DNA]</scope>
    <source>
        <strain evidence="2 3">YC504</strain>
    </source>
</reference>
<sequence>MLFPALAEGGSRSALRFGERSLSYGELAAVAGRLAASLKGASRVAVWATPSMETAVGVVAALLAGVPAVPINPKIGERELAHIVGDCEPIVVLAAHGDELPSSLQGLVRLDPTVALPGTSPLPVEPAPDH</sequence>
<evidence type="ECO:0000313" key="2">
    <source>
        <dbReference type="EMBL" id="NGO81864.1"/>
    </source>
</evidence>
<dbReference type="InterPro" id="IPR050237">
    <property type="entry name" value="ATP-dep_AMP-bd_enzyme"/>
</dbReference>
<dbReference type="Pfam" id="PF00501">
    <property type="entry name" value="AMP-binding"/>
    <property type="match status" value="1"/>
</dbReference>
<dbReference type="Gene3D" id="3.40.50.12780">
    <property type="entry name" value="N-terminal domain of ligase-like"/>
    <property type="match status" value="1"/>
</dbReference>
<protein>
    <submittedName>
        <fullName evidence="2">AMP-binding protein</fullName>
    </submittedName>
</protein>
<dbReference type="PANTHER" id="PTHR43767:SF1">
    <property type="entry name" value="NONRIBOSOMAL PEPTIDE SYNTHASE PES1 (EUROFUNG)-RELATED"/>
    <property type="match status" value="1"/>
</dbReference>
<dbReference type="PANTHER" id="PTHR43767">
    <property type="entry name" value="LONG-CHAIN-FATTY-ACID--COA LIGASE"/>
    <property type="match status" value="1"/>
</dbReference>
<organism evidence="2 3">
    <name type="scientific">Streptomyces mesophilus</name>
    <dbReference type="NCBI Taxonomy" id="1775132"/>
    <lineage>
        <taxon>Bacteria</taxon>
        <taxon>Bacillati</taxon>
        <taxon>Actinomycetota</taxon>
        <taxon>Actinomycetes</taxon>
        <taxon>Kitasatosporales</taxon>
        <taxon>Streptomycetaceae</taxon>
        <taxon>Streptomyces</taxon>
    </lineage>
</organism>
<dbReference type="InterPro" id="IPR000873">
    <property type="entry name" value="AMP-dep_synth/lig_dom"/>
</dbReference>
<gene>
    <name evidence="2" type="ORF">G6045_40405</name>
</gene>
<keyword evidence="3" id="KW-1185">Reference proteome</keyword>
<evidence type="ECO:0000259" key="1">
    <source>
        <dbReference type="Pfam" id="PF00501"/>
    </source>
</evidence>
<evidence type="ECO:0000313" key="3">
    <source>
        <dbReference type="Proteomes" id="UP000481109"/>
    </source>
</evidence>
<dbReference type="SUPFAM" id="SSF56801">
    <property type="entry name" value="Acetyl-CoA synthetase-like"/>
    <property type="match status" value="1"/>
</dbReference>
<dbReference type="Proteomes" id="UP000481109">
    <property type="component" value="Unassembled WGS sequence"/>
</dbReference>
<name>A0A6G4XYU6_9ACTN</name>
<dbReference type="AlphaFoldDB" id="A0A6G4XYU6"/>
<dbReference type="RefSeq" id="WP_165337237.1">
    <property type="nucleotide sequence ID" value="NZ_JAAKZW010000443.1"/>
</dbReference>
<feature type="domain" description="AMP-dependent synthetase/ligase" evidence="1">
    <location>
        <begin position="10"/>
        <end position="98"/>
    </location>
</feature>
<dbReference type="EMBL" id="JAAKZW010000443">
    <property type="protein sequence ID" value="NGO81864.1"/>
    <property type="molecule type" value="Genomic_DNA"/>
</dbReference>
<dbReference type="InterPro" id="IPR042099">
    <property type="entry name" value="ANL_N_sf"/>
</dbReference>
<proteinExistence type="predicted"/>
<feature type="non-terminal residue" evidence="2">
    <location>
        <position position="130"/>
    </location>
</feature>
<accession>A0A6G4XYU6</accession>
<comment type="caution">
    <text evidence="2">The sequence shown here is derived from an EMBL/GenBank/DDBJ whole genome shotgun (WGS) entry which is preliminary data.</text>
</comment>